<dbReference type="InterPro" id="IPR051809">
    <property type="entry name" value="Plant_receptor-like_S/T_kinase"/>
</dbReference>
<feature type="binding site" evidence="12">
    <location>
        <position position="282"/>
    </location>
    <ligand>
        <name>ATP</name>
        <dbReference type="ChEBI" id="CHEBI:30616"/>
    </ligand>
</feature>
<evidence type="ECO:0000256" key="2">
    <source>
        <dbReference type="ARBA" id="ARBA00022527"/>
    </source>
</evidence>
<dbReference type="Gene3D" id="1.10.510.10">
    <property type="entry name" value="Transferase(Phosphotransferase) domain 1"/>
    <property type="match status" value="1"/>
</dbReference>
<keyword evidence="3" id="KW-0433">Leucine-rich repeat</keyword>
<evidence type="ECO:0000256" key="12">
    <source>
        <dbReference type="PROSITE-ProRule" id="PRU10141"/>
    </source>
</evidence>
<dbReference type="SUPFAM" id="SSF56112">
    <property type="entry name" value="Protein kinase-like (PK-like)"/>
    <property type="match status" value="1"/>
</dbReference>
<evidence type="ECO:0000256" key="10">
    <source>
        <dbReference type="ARBA" id="ARBA00022989"/>
    </source>
</evidence>
<keyword evidence="16" id="KW-1185">Reference proteome</keyword>
<dbReference type="Pfam" id="PF13855">
    <property type="entry name" value="LRR_8"/>
    <property type="match status" value="1"/>
</dbReference>
<dbReference type="EMBL" id="JARPOI010000003">
    <property type="protein sequence ID" value="KAJ9185346.1"/>
    <property type="molecule type" value="Genomic_DNA"/>
</dbReference>
<dbReference type="PANTHER" id="PTHR27008:SF499">
    <property type="entry name" value="OS06G0581500 PROTEIN"/>
    <property type="match status" value="1"/>
</dbReference>
<dbReference type="PRINTS" id="PR00019">
    <property type="entry name" value="LEURICHRPT"/>
</dbReference>
<gene>
    <name evidence="15" type="ORF">P3X46_004992</name>
</gene>
<evidence type="ECO:0000256" key="11">
    <source>
        <dbReference type="ARBA" id="ARBA00023136"/>
    </source>
</evidence>
<dbReference type="Gene3D" id="3.30.200.20">
    <property type="entry name" value="Phosphorylase Kinase, domain 1"/>
    <property type="match status" value="1"/>
</dbReference>
<dbReference type="InterPro" id="IPR000719">
    <property type="entry name" value="Prot_kinase_dom"/>
</dbReference>
<feature type="domain" description="Protein kinase" evidence="14">
    <location>
        <begin position="253"/>
        <end position="586"/>
    </location>
</feature>
<dbReference type="Gene3D" id="3.80.10.10">
    <property type="entry name" value="Ribonuclease Inhibitor"/>
    <property type="match status" value="1"/>
</dbReference>
<keyword evidence="10 13" id="KW-1133">Transmembrane helix</keyword>
<reference evidence="15" key="1">
    <citation type="journal article" date="2023" name="Plant Biotechnol. J.">
        <title>Chromosome-level wild Hevea brasiliensis genome provides new tools for genomic-assisted breeding and valuable loci to elevate rubber yield.</title>
        <authorList>
            <person name="Cheng H."/>
            <person name="Song X."/>
            <person name="Hu Y."/>
            <person name="Wu T."/>
            <person name="Yang Q."/>
            <person name="An Z."/>
            <person name="Feng S."/>
            <person name="Deng Z."/>
            <person name="Wu W."/>
            <person name="Zeng X."/>
            <person name="Tu M."/>
            <person name="Wang X."/>
            <person name="Huang H."/>
        </authorList>
    </citation>
    <scope>NUCLEOTIDE SEQUENCE</scope>
    <source>
        <strain evidence="15">MT/VB/25A 57/8</strain>
    </source>
</reference>
<dbReference type="InterPro" id="IPR001611">
    <property type="entry name" value="Leu-rich_rpt"/>
</dbReference>
<dbReference type="InterPro" id="IPR011009">
    <property type="entry name" value="Kinase-like_dom_sf"/>
</dbReference>
<dbReference type="PROSITE" id="PS00108">
    <property type="entry name" value="PROTEIN_KINASE_ST"/>
    <property type="match status" value="1"/>
</dbReference>
<evidence type="ECO:0000256" key="1">
    <source>
        <dbReference type="ARBA" id="ARBA00004370"/>
    </source>
</evidence>
<dbReference type="SMART" id="SM00220">
    <property type="entry name" value="S_TKc"/>
    <property type="match status" value="1"/>
</dbReference>
<keyword evidence="2" id="KW-0723">Serine/threonine-protein kinase</keyword>
<evidence type="ECO:0000259" key="14">
    <source>
        <dbReference type="PROSITE" id="PS50011"/>
    </source>
</evidence>
<dbReference type="SUPFAM" id="SSF52058">
    <property type="entry name" value="L domain-like"/>
    <property type="match status" value="1"/>
</dbReference>
<evidence type="ECO:0000256" key="8">
    <source>
        <dbReference type="ARBA" id="ARBA00022777"/>
    </source>
</evidence>
<keyword evidence="5 13" id="KW-0812">Transmembrane</keyword>
<protein>
    <recommendedName>
        <fullName evidence="14">Protein kinase domain-containing protein</fullName>
    </recommendedName>
</protein>
<dbReference type="CDD" id="cd14066">
    <property type="entry name" value="STKc_IRAK"/>
    <property type="match status" value="1"/>
</dbReference>
<keyword evidence="8" id="KW-0418">Kinase</keyword>
<keyword evidence="6" id="KW-0677">Repeat</keyword>
<name>A0ABQ9N188_HEVBR</name>
<keyword evidence="4" id="KW-0808">Transferase</keyword>
<accession>A0ABQ9N188</accession>
<dbReference type="PROSITE" id="PS50011">
    <property type="entry name" value="PROTEIN_KINASE_DOM"/>
    <property type="match status" value="1"/>
</dbReference>
<evidence type="ECO:0000256" key="9">
    <source>
        <dbReference type="ARBA" id="ARBA00022840"/>
    </source>
</evidence>
<evidence type="ECO:0000256" key="13">
    <source>
        <dbReference type="SAM" id="Phobius"/>
    </source>
</evidence>
<dbReference type="Pfam" id="PF00560">
    <property type="entry name" value="LRR_1"/>
    <property type="match status" value="2"/>
</dbReference>
<dbReference type="Proteomes" id="UP001174677">
    <property type="component" value="Chromosome 3"/>
</dbReference>
<keyword evidence="11 13" id="KW-0472">Membrane</keyword>
<keyword evidence="7 12" id="KW-0547">Nucleotide-binding</keyword>
<evidence type="ECO:0000256" key="6">
    <source>
        <dbReference type="ARBA" id="ARBA00022737"/>
    </source>
</evidence>
<dbReference type="PANTHER" id="PTHR27008">
    <property type="entry name" value="OS04G0122200 PROTEIN"/>
    <property type="match status" value="1"/>
</dbReference>
<dbReference type="InterPro" id="IPR017441">
    <property type="entry name" value="Protein_kinase_ATP_BS"/>
</dbReference>
<dbReference type="PROSITE" id="PS00107">
    <property type="entry name" value="PROTEIN_KINASE_ATP"/>
    <property type="match status" value="1"/>
</dbReference>
<keyword evidence="9 12" id="KW-0067">ATP-binding</keyword>
<comment type="caution">
    <text evidence="15">The sequence shown here is derived from an EMBL/GenBank/DDBJ whole genome shotgun (WGS) entry which is preliminary data.</text>
</comment>
<evidence type="ECO:0000256" key="7">
    <source>
        <dbReference type="ARBA" id="ARBA00022741"/>
    </source>
</evidence>
<comment type="subcellular location">
    <subcellularLocation>
        <location evidence="1">Membrane</location>
    </subcellularLocation>
</comment>
<dbReference type="InterPro" id="IPR032675">
    <property type="entry name" value="LRR_dom_sf"/>
</dbReference>
<feature type="transmembrane region" description="Helical" evidence="13">
    <location>
        <begin position="200"/>
        <end position="221"/>
    </location>
</feature>
<evidence type="ECO:0000256" key="5">
    <source>
        <dbReference type="ARBA" id="ARBA00022692"/>
    </source>
</evidence>
<proteinExistence type="predicted"/>
<dbReference type="InterPro" id="IPR001245">
    <property type="entry name" value="Ser-Thr/Tyr_kinase_cat_dom"/>
</dbReference>
<organism evidence="15 16">
    <name type="scientific">Hevea brasiliensis</name>
    <name type="common">Para rubber tree</name>
    <name type="synonym">Siphonia brasiliensis</name>
    <dbReference type="NCBI Taxonomy" id="3981"/>
    <lineage>
        <taxon>Eukaryota</taxon>
        <taxon>Viridiplantae</taxon>
        <taxon>Streptophyta</taxon>
        <taxon>Embryophyta</taxon>
        <taxon>Tracheophyta</taxon>
        <taxon>Spermatophyta</taxon>
        <taxon>Magnoliopsida</taxon>
        <taxon>eudicotyledons</taxon>
        <taxon>Gunneridae</taxon>
        <taxon>Pentapetalae</taxon>
        <taxon>rosids</taxon>
        <taxon>fabids</taxon>
        <taxon>Malpighiales</taxon>
        <taxon>Euphorbiaceae</taxon>
        <taxon>Crotonoideae</taxon>
        <taxon>Micrandreae</taxon>
        <taxon>Hevea</taxon>
    </lineage>
</organism>
<evidence type="ECO:0000313" key="15">
    <source>
        <dbReference type="EMBL" id="KAJ9185346.1"/>
    </source>
</evidence>
<sequence length="586" mass="63644">MEENDFEGGIPESLGNCKSLLHINLSSNNLNGSIPQQVIGLSSLSTSLVMSHNSLTGSIPLEVGNLDNLMELDLSENKLSGAIPSSLGGCISLERLHLEGNKFGGTIPESLKNLRGIEELDLSHNNLSGEIPGFLGKLLSLKRLNLSYNDFEGEVAAEGIFSNASAISINGNDKLCGGIPELLLPACFKKKQEKSLDLKVIISATIAVVFSIVAVALFYTARNSRKKSSNSPPSKEWQVGISFSELMKSTDCFSAENLIGLGSFGSVYKGALPGDGKSVAIKVLNLQQQGASKSFIAECEALRNIRHRNLLRIITACSTIDHQGNDFKCLVFEFMSNGNLDEMLHRKADKQVPNKRLSLIQRLNIATDIASALDYLHHHCETPIVHCDLKPSNVLLDKDMTAHVSDFGLARFILEASKNPFKTEAMSVALKGSIGYIPPEYGLGGHVSVLGDVYSFGILLLEMFTGKRPTDDMFKDDLSIHKFVAIALPENAMDVIDIAMLDEVENVDNETNEEADVEEKAIIKDNDAQANASGIAECLVSAMRIGLSCSSTSPGERMAMNLVVNKLHDIRDSFLTSNNRNRKTMN</sequence>
<evidence type="ECO:0000256" key="4">
    <source>
        <dbReference type="ARBA" id="ARBA00022679"/>
    </source>
</evidence>
<dbReference type="InterPro" id="IPR008271">
    <property type="entry name" value="Ser/Thr_kinase_AS"/>
</dbReference>
<evidence type="ECO:0000313" key="16">
    <source>
        <dbReference type="Proteomes" id="UP001174677"/>
    </source>
</evidence>
<evidence type="ECO:0000256" key="3">
    <source>
        <dbReference type="ARBA" id="ARBA00022614"/>
    </source>
</evidence>
<dbReference type="Pfam" id="PF07714">
    <property type="entry name" value="PK_Tyr_Ser-Thr"/>
    <property type="match status" value="1"/>
</dbReference>